<evidence type="ECO:0000313" key="1">
    <source>
        <dbReference type="EMBL" id="JAD30178.1"/>
    </source>
</evidence>
<protein>
    <submittedName>
        <fullName evidence="1">Uncharacterized protein</fullName>
    </submittedName>
</protein>
<sequence length="78" mass="8995">MLSVISLTRLISVICNKKDNIFVSIFQRYRSLTNTSCHQHRRWSCHLHGISDTIAHKCSLETQHIQVNSKMYIALAPV</sequence>
<organism evidence="1">
    <name type="scientific">Arundo donax</name>
    <name type="common">Giant reed</name>
    <name type="synonym">Donax arundinaceus</name>
    <dbReference type="NCBI Taxonomy" id="35708"/>
    <lineage>
        <taxon>Eukaryota</taxon>
        <taxon>Viridiplantae</taxon>
        <taxon>Streptophyta</taxon>
        <taxon>Embryophyta</taxon>
        <taxon>Tracheophyta</taxon>
        <taxon>Spermatophyta</taxon>
        <taxon>Magnoliopsida</taxon>
        <taxon>Liliopsida</taxon>
        <taxon>Poales</taxon>
        <taxon>Poaceae</taxon>
        <taxon>PACMAD clade</taxon>
        <taxon>Arundinoideae</taxon>
        <taxon>Arundineae</taxon>
        <taxon>Arundo</taxon>
    </lineage>
</organism>
<dbReference type="EMBL" id="GBRH01267717">
    <property type="protein sequence ID" value="JAD30178.1"/>
    <property type="molecule type" value="Transcribed_RNA"/>
</dbReference>
<dbReference type="AlphaFoldDB" id="A0A0A8YXQ4"/>
<proteinExistence type="predicted"/>
<accession>A0A0A8YXQ4</accession>
<name>A0A0A8YXQ4_ARUDO</name>
<reference evidence="1" key="2">
    <citation type="journal article" date="2015" name="Data Brief">
        <title>Shoot transcriptome of the giant reed, Arundo donax.</title>
        <authorList>
            <person name="Barrero R.A."/>
            <person name="Guerrero F.D."/>
            <person name="Moolhuijzen P."/>
            <person name="Goolsby J.A."/>
            <person name="Tidwell J."/>
            <person name="Bellgard S.E."/>
            <person name="Bellgard M.I."/>
        </authorList>
    </citation>
    <scope>NUCLEOTIDE SEQUENCE</scope>
    <source>
        <tissue evidence="1">Shoot tissue taken approximately 20 cm above the soil surface</tissue>
    </source>
</reference>
<reference evidence="1" key="1">
    <citation type="submission" date="2014-09" db="EMBL/GenBank/DDBJ databases">
        <authorList>
            <person name="Magalhaes I.L.F."/>
            <person name="Oliveira U."/>
            <person name="Santos F.R."/>
            <person name="Vidigal T.H.D.A."/>
            <person name="Brescovit A.D."/>
            <person name="Santos A.J."/>
        </authorList>
    </citation>
    <scope>NUCLEOTIDE SEQUENCE</scope>
    <source>
        <tissue evidence="1">Shoot tissue taken approximately 20 cm above the soil surface</tissue>
    </source>
</reference>